<keyword evidence="1" id="KW-0472">Membrane</keyword>
<evidence type="ECO:0000313" key="2">
    <source>
        <dbReference type="EMBL" id="PCG14493.1"/>
    </source>
</evidence>
<feature type="transmembrane region" description="Helical" evidence="1">
    <location>
        <begin position="27"/>
        <end position="46"/>
    </location>
</feature>
<feature type="transmembrane region" description="Helical" evidence="1">
    <location>
        <begin position="58"/>
        <end position="82"/>
    </location>
</feature>
<dbReference type="EMBL" id="NWVC01000003">
    <property type="protein sequence ID" value="PCG14493.1"/>
    <property type="molecule type" value="Genomic_DNA"/>
</dbReference>
<dbReference type="AlphaFoldDB" id="A0A2A4I9N4"/>
<proteinExistence type="predicted"/>
<sequence>MYMAGPWIGLVAIASLPVIAVAGEGDYIIAVLGVMWLAQSIVALRVRRASEKGTVRRACATWVLVWASILCVAMFLIAVAFASDGSWR</sequence>
<comment type="caution">
    <text evidence="2">The sequence shown here is derived from an EMBL/GenBank/DDBJ whole genome shotgun (WGS) entry which is preliminary data.</text>
</comment>
<organism evidence="2 3">
    <name type="scientific">Sphingomonas adhaesiva</name>
    <dbReference type="NCBI Taxonomy" id="28212"/>
    <lineage>
        <taxon>Bacteria</taxon>
        <taxon>Pseudomonadati</taxon>
        <taxon>Pseudomonadota</taxon>
        <taxon>Alphaproteobacteria</taxon>
        <taxon>Sphingomonadales</taxon>
        <taxon>Sphingomonadaceae</taxon>
        <taxon>Sphingomonas</taxon>
    </lineage>
</organism>
<keyword evidence="3" id="KW-1185">Reference proteome</keyword>
<evidence type="ECO:0000256" key="1">
    <source>
        <dbReference type="SAM" id="Phobius"/>
    </source>
</evidence>
<protein>
    <submittedName>
        <fullName evidence="2">Uncharacterized protein</fullName>
    </submittedName>
</protein>
<accession>A0A2A4I9N4</accession>
<name>A0A2A4I9N4_9SPHN</name>
<keyword evidence="1" id="KW-1133">Transmembrane helix</keyword>
<dbReference type="Proteomes" id="UP000218323">
    <property type="component" value="Unassembled WGS sequence"/>
</dbReference>
<keyword evidence="1" id="KW-0812">Transmembrane</keyword>
<evidence type="ECO:0000313" key="3">
    <source>
        <dbReference type="Proteomes" id="UP000218323"/>
    </source>
</evidence>
<gene>
    <name evidence="2" type="ORF">COA07_08130</name>
</gene>
<reference evidence="2 3" key="1">
    <citation type="submission" date="2017-09" db="EMBL/GenBank/DDBJ databases">
        <title>Sphingomonas adhaesiva DSM 7418, whole genome shotgun sequence.</title>
        <authorList>
            <person name="Feng G."/>
            <person name="Zhu H."/>
        </authorList>
    </citation>
    <scope>NUCLEOTIDE SEQUENCE [LARGE SCALE GENOMIC DNA]</scope>
    <source>
        <strain evidence="2 3">DSM 7418</strain>
    </source>
</reference>